<organism evidence="3 4">
    <name type="scientific">Prauserella rugosa</name>
    <dbReference type="NCBI Taxonomy" id="43354"/>
    <lineage>
        <taxon>Bacteria</taxon>
        <taxon>Bacillati</taxon>
        <taxon>Actinomycetota</taxon>
        <taxon>Actinomycetes</taxon>
        <taxon>Pseudonocardiales</taxon>
        <taxon>Pseudonocardiaceae</taxon>
        <taxon>Prauserella</taxon>
    </lineage>
</organism>
<evidence type="ECO:0000256" key="1">
    <source>
        <dbReference type="ARBA" id="ARBA00022777"/>
    </source>
</evidence>
<keyword evidence="1 3" id="KW-0418">Kinase</keyword>
<proteinExistence type="predicted"/>
<dbReference type="Pfam" id="PF00288">
    <property type="entry name" value="GHMP_kinases_N"/>
    <property type="match status" value="1"/>
</dbReference>
<keyword evidence="1 3" id="KW-0808">Transferase</keyword>
<dbReference type="InterPro" id="IPR020568">
    <property type="entry name" value="Ribosomal_Su5_D2-typ_SF"/>
</dbReference>
<protein>
    <submittedName>
        <fullName evidence="3">Threonine kinase</fullName>
    </submittedName>
</protein>
<dbReference type="GO" id="GO:0016301">
    <property type="term" value="F:kinase activity"/>
    <property type="evidence" value="ECO:0007669"/>
    <property type="project" value="UniProtKB-KW"/>
</dbReference>
<dbReference type="GO" id="GO:0005524">
    <property type="term" value="F:ATP binding"/>
    <property type="evidence" value="ECO:0007669"/>
    <property type="project" value="InterPro"/>
</dbReference>
<dbReference type="InterPro" id="IPR006204">
    <property type="entry name" value="GHMP_kinase_N_dom"/>
</dbReference>
<dbReference type="RefSeq" id="WP_084705750.1">
    <property type="nucleotide sequence ID" value="NZ_JOIJ01000005.1"/>
</dbReference>
<keyword evidence="4" id="KW-1185">Reference proteome</keyword>
<dbReference type="Gene3D" id="3.30.230.10">
    <property type="match status" value="1"/>
</dbReference>
<feature type="domain" description="GHMP kinase N-terminal" evidence="2">
    <location>
        <begin position="79"/>
        <end position="138"/>
    </location>
</feature>
<dbReference type="OrthoDB" id="7298003at2"/>
<dbReference type="Proteomes" id="UP000317303">
    <property type="component" value="Unassembled WGS sequence"/>
</dbReference>
<name>A0A660CID9_9PSEU</name>
<sequence>MSDLHRPAARASARCHHGELLQGVFLDDRGRARSALVTLPVPHRRVHAEFRLERGGGFTVNPADRTKALRAARMTVAIHAGESALVGGRLRIESDVPIGIGMGSSTSDVVAAIRAVSACLGLRLPAKRIGELAVLAEGACDPVMFDQRPRLFAQREAETLEELAAALPPLAVLGCVTGSGAPVDTLALGSGPLPADVDEFERLRAELRVALAESDVERLGRVCTASARHNQRILPKPELPALERIARRSGAAGVQIAHSGNVAGLVFADTGGDTDARIRRATRLLHDEGIPVTGTFRPTRHVGASSTVLDPCTQAVPGRDPLPAGDRSRSV</sequence>
<gene>
    <name evidence="3" type="ORF">JD82_02680</name>
</gene>
<dbReference type="SUPFAM" id="SSF54211">
    <property type="entry name" value="Ribosomal protein S5 domain 2-like"/>
    <property type="match status" value="1"/>
</dbReference>
<accession>A0A660CID9</accession>
<reference evidence="3 4" key="1">
    <citation type="submission" date="2019-07" db="EMBL/GenBank/DDBJ databases">
        <title>R&amp;d 2014.</title>
        <authorList>
            <person name="Klenk H.-P."/>
        </authorList>
    </citation>
    <scope>NUCLEOTIDE SEQUENCE [LARGE SCALE GENOMIC DNA]</scope>
    <source>
        <strain evidence="3 4">DSM 43194</strain>
    </source>
</reference>
<dbReference type="EMBL" id="VLJV01000001">
    <property type="protein sequence ID" value="TWH20831.1"/>
    <property type="molecule type" value="Genomic_DNA"/>
</dbReference>
<dbReference type="InterPro" id="IPR014721">
    <property type="entry name" value="Ribsml_uS5_D2-typ_fold_subgr"/>
</dbReference>
<evidence type="ECO:0000313" key="4">
    <source>
        <dbReference type="Proteomes" id="UP000317303"/>
    </source>
</evidence>
<evidence type="ECO:0000259" key="2">
    <source>
        <dbReference type="Pfam" id="PF00288"/>
    </source>
</evidence>
<evidence type="ECO:0000313" key="3">
    <source>
        <dbReference type="EMBL" id="TWH20831.1"/>
    </source>
</evidence>
<comment type="caution">
    <text evidence="3">The sequence shown here is derived from an EMBL/GenBank/DDBJ whole genome shotgun (WGS) entry which is preliminary data.</text>
</comment>
<dbReference type="AlphaFoldDB" id="A0A660CID9"/>